<keyword evidence="2" id="KW-0808">Transferase</keyword>
<dbReference type="AlphaFoldDB" id="A0A929BBS4"/>
<dbReference type="Gene3D" id="3.40.50.150">
    <property type="entry name" value="Vaccinia Virus protein VP39"/>
    <property type="match status" value="1"/>
</dbReference>
<evidence type="ECO:0000313" key="3">
    <source>
        <dbReference type="Proteomes" id="UP000598360"/>
    </source>
</evidence>
<keyword evidence="1" id="KW-0175">Coiled coil</keyword>
<dbReference type="SUPFAM" id="SSF53335">
    <property type="entry name" value="S-adenosyl-L-methionine-dependent methyltransferases"/>
    <property type="match status" value="1"/>
</dbReference>
<keyword evidence="2" id="KW-0489">Methyltransferase</keyword>
<evidence type="ECO:0000313" key="2">
    <source>
        <dbReference type="EMBL" id="MBE9375116.1"/>
    </source>
</evidence>
<name>A0A929BBS4_9PSEU</name>
<sequence length="366" mass="40276">MDQAASTGSTRNDPHAQERAARQAPLLLHSLSLFEEIFALLFRERRIRRVVEVGVESGQVSAMYARLGAEVVHCVEPLPTEEMRANIAGHDALDLVERPSPEAFDELPVADLYVLDGDHNYAVVSRELDWITRNAPDALVVLHDVLWPWGRRDLYYQPTPLDVADRQPDGPDGPTVWHDGVTPAGFIGAGAFTNAVEAGGERNGVCTAVEDVLAEAPGAWWLRIVPAVFGLGVLGRAESPAAEAICAALDPIASSGLLAALENNRIALYTRVLQMQYDAAAHAGHADELSELVAGQQQEIQELRGELEPLRAAARELREMRLARHELEQERDRLRTELSPLPSLRRWADRALVKTRGGGSRDRDQR</sequence>
<feature type="coiled-coil region" evidence="1">
    <location>
        <begin position="286"/>
        <end position="337"/>
    </location>
</feature>
<dbReference type="GO" id="GO:0008168">
    <property type="term" value="F:methyltransferase activity"/>
    <property type="evidence" value="ECO:0007669"/>
    <property type="project" value="UniProtKB-KW"/>
</dbReference>
<comment type="caution">
    <text evidence="2">The sequence shown here is derived from an EMBL/GenBank/DDBJ whole genome shotgun (WGS) entry which is preliminary data.</text>
</comment>
<protein>
    <submittedName>
        <fullName evidence="2">Class I SAM-dependent methyltransferase</fullName>
    </submittedName>
</protein>
<dbReference type="InterPro" id="IPR029063">
    <property type="entry name" value="SAM-dependent_MTases_sf"/>
</dbReference>
<dbReference type="RefSeq" id="WP_193928548.1">
    <property type="nucleotide sequence ID" value="NZ_JADEYC010000018.1"/>
</dbReference>
<reference evidence="2" key="1">
    <citation type="submission" date="2020-10" db="EMBL/GenBank/DDBJ databases">
        <title>Diversity and distribution of actinomycetes associated with coral in the coast of Hainan.</title>
        <authorList>
            <person name="Li F."/>
        </authorList>
    </citation>
    <scope>NUCLEOTIDE SEQUENCE</scope>
    <source>
        <strain evidence="2">HNM0983</strain>
    </source>
</reference>
<dbReference type="GO" id="GO:0032259">
    <property type="term" value="P:methylation"/>
    <property type="evidence" value="ECO:0007669"/>
    <property type="project" value="UniProtKB-KW"/>
</dbReference>
<dbReference type="Proteomes" id="UP000598360">
    <property type="component" value="Unassembled WGS sequence"/>
</dbReference>
<evidence type="ECO:0000256" key="1">
    <source>
        <dbReference type="SAM" id="Coils"/>
    </source>
</evidence>
<gene>
    <name evidence="2" type="ORF">IQ251_11755</name>
</gene>
<accession>A0A929BBS4</accession>
<proteinExistence type="predicted"/>
<keyword evidence="3" id="KW-1185">Reference proteome</keyword>
<organism evidence="2 3">
    <name type="scientific">Saccharopolyspora montiporae</name>
    <dbReference type="NCBI Taxonomy" id="2781240"/>
    <lineage>
        <taxon>Bacteria</taxon>
        <taxon>Bacillati</taxon>
        <taxon>Actinomycetota</taxon>
        <taxon>Actinomycetes</taxon>
        <taxon>Pseudonocardiales</taxon>
        <taxon>Pseudonocardiaceae</taxon>
        <taxon>Saccharopolyspora</taxon>
    </lineage>
</organism>
<dbReference type="EMBL" id="JADEYC010000018">
    <property type="protein sequence ID" value="MBE9375116.1"/>
    <property type="molecule type" value="Genomic_DNA"/>
</dbReference>
<dbReference type="Pfam" id="PF13578">
    <property type="entry name" value="Methyltransf_24"/>
    <property type="match status" value="1"/>
</dbReference>